<evidence type="ECO:0000313" key="2">
    <source>
        <dbReference type="Proteomes" id="UP000288843"/>
    </source>
</evidence>
<dbReference type="GeneID" id="57431391"/>
<name>A0A443VDM1_RAOPL</name>
<dbReference type="RefSeq" id="WP_052135812.1">
    <property type="nucleotide sequence ID" value="NZ_ABZSJN020000010.1"/>
</dbReference>
<accession>A0A443VDM1</accession>
<organism evidence="1 2">
    <name type="scientific">Raoultella planticola</name>
    <name type="common">Klebsiella planticola</name>
    <dbReference type="NCBI Taxonomy" id="575"/>
    <lineage>
        <taxon>Bacteria</taxon>
        <taxon>Pseudomonadati</taxon>
        <taxon>Pseudomonadota</taxon>
        <taxon>Gammaproteobacteria</taxon>
        <taxon>Enterobacterales</taxon>
        <taxon>Enterobacteriaceae</taxon>
        <taxon>Klebsiella/Raoultella group</taxon>
        <taxon>Raoultella</taxon>
    </lineage>
</organism>
<comment type="caution">
    <text evidence="1">The sequence shown here is derived from an EMBL/GenBank/DDBJ whole genome shotgun (WGS) entry which is preliminary data.</text>
</comment>
<proteinExistence type="predicted"/>
<reference evidence="1 2" key="1">
    <citation type="submission" date="2018-06" db="EMBL/GenBank/DDBJ databases">
        <title>Carbapenemase-producing Enterobacteriaceae present in wastewater treatment plant effluent and nearby surface waters in the US.</title>
        <authorList>
            <person name="Mathys D.A."/>
            <person name="Mollenkopf D.F."/>
            <person name="Feicht S.M."/>
            <person name="Adams R.J."/>
            <person name="Albers A.L."/>
            <person name="Stuever D.M."/>
            <person name="Daniels J.B."/>
            <person name="Wittum T.E."/>
        </authorList>
    </citation>
    <scope>NUCLEOTIDE SEQUENCE [LARGE SCALE GENOMIC DNA]</scope>
    <source>
        <strain evidence="1 2">GEO_47_Down_B</strain>
    </source>
</reference>
<dbReference type="EMBL" id="QKOX01000063">
    <property type="protein sequence ID" value="RWT13349.1"/>
    <property type="molecule type" value="Genomic_DNA"/>
</dbReference>
<sequence length="157" mass="18041">MRISRKLKVLLPVLTAATAAVFIYSLWSKKGPDDFSCVASFSQHYANENIDVSLRFMFSGQAGVVSINGRARSDSQNIFNRKISFSMRRHQDIYYMTSEKNIKFPDDNVDDGWLSQYQPDFFVYPDKSLHIRINQQKNGNYLFMISALPTYICNAAD</sequence>
<protein>
    <submittedName>
        <fullName evidence="1">Uncharacterized protein</fullName>
    </submittedName>
</protein>
<gene>
    <name evidence="1" type="ORF">DN603_30005</name>
</gene>
<dbReference type="AlphaFoldDB" id="A0A443VDM1"/>
<evidence type="ECO:0000313" key="1">
    <source>
        <dbReference type="EMBL" id="RWT13349.1"/>
    </source>
</evidence>
<dbReference type="Proteomes" id="UP000288843">
    <property type="component" value="Unassembled WGS sequence"/>
</dbReference>